<dbReference type="AlphaFoldDB" id="A2ECK7"/>
<dbReference type="GO" id="GO:0006886">
    <property type="term" value="P:intracellular protein transport"/>
    <property type="evidence" value="ECO:0000318"/>
    <property type="project" value="GO_Central"/>
</dbReference>
<dbReference type="SMR" id="A2ECK7"/>
<organism evidence="2 3">
    <name type="scientific">Trichomonas vaginalis (strain ATCC PRA-98 / G3)</name>
    <dbReference type="NCBI Taxonomy" id="412133"/>
    <lineage>
        <taxon>Eukaryota</taxon>
        <taxon>Metamonada</taxon>
        <taxon>Parabasalia</taxon>
        <taxon>Trichomonadida</taxon>
        <taxon>Trichomonadidae</taxon>
        <taxon>Trichomonas</taxon>
    </lineage>
</organism>
<dbReference type="NCBIfam" id="TIGR00231">
    <property type="entry name" value="small_GTP"/>
    <property type="match status" value="1"/>
</dbReference>
<dbReference type="Proteomes" id="UP000001542">
    <property type="component" value="Unassembled WGS sequence"/>
</dbReference>
<dbReference type="EMBL" id="DS113354">
    <property type="protein sequence ID" value="EAY09604.1"/>
    <property type="molecule type" value="Genomic_DNA"/>
</dbReference>
<dbReference type="InterPro" id="IPR027417">
    <property type="entry name" value="P-loop_NTPase"/>
</dbReference>
<reference evidence="2" key="1">
    <citation type="submission" date="2006-10" db="EMBL/GenBank/DDBJ databases">
        <authorList>
            <person name="Amadeo P."/>
            <person name="Zhao Q."/>
            <person name="Wortman J."/>
            <person name="Fraser-Liggett C."/>
            <person name="Carlton J."/>
        </authorList>
    </citation>
    <scope>NUCLEOTIDE SEQUENCE</scope>
    <source>
        <strain evidence="2">G3</strain>
    </source>
</reference>
<accession>A2ECK7</accession>
<dbReference type="GO" id="GO:0012505">
    <property type="term" value="C:endomembrane system"/>
    <property type="evidence" value="ECO:0000318"/>
    <property type="project" value="GO_Central"/>
</dbReference>
<dbReference type="FunFam" id="3.40.50.300:FF:001560">
    <property type="entry name" value="Rab family GTPase"/>
    <property type="match status" value="1"/>
</dbReference>
<dbReference type="PROSITE" id="PS51419">
    <property type="entry name" value="RAB"/>
    <property type="match status" value="1"/>
</dbReference>
<dbReference type="eggNOG" id="KOG0092">
    <property type="taxonomic scope" value="Eukaryota"/>
</dbReference>
<dbReference type="GO" id="GO:0003924">
    <property type="term" value="F:GTPase activity"/>
    <property type="evidence" value="ECO:0000318"/>
    <property type="project" value="GO_Central"/>
</dbReference>
<dbReference type="PROSITE" id="PS51420">
    <property type="entry name" value="RHO"/>
    <property type="match status" value="1"/>
</dbReference>
<dbReference type="InterPro" id="IPR005225">
    <property type="entry name" value="Small_GTP-bd"/>
</dbReference>
<dbReference type="SMART" id="SM00176">
    <property type="entry name" value="RAN"/>
    <property type="match status" value="1"/>
</dbReference>
<gene>
    <name evidence="2" type="ORF">TVAG_056480</name>
</gene>
<evidence type="ECO:0000313" key="2">
    <source>
        <dbReference type="EMBL" id="EAY09604.1"/>
    </source>
</evidence>
<evidence type="ECO:0000313" key="3">
    <source>
        <dbReference type="Proteomes" id="UP000001542"/>
    </source>
</evidence>
<dbReference type="GO" id="GO:0005525">
    <property type="term" value="F:GTP binding"/>
    <property type="evidence" value="ECO:0007669"/>
    <property type="project" value="InterPro"/>
</dbReference>
<dbReference type="RefSeq" id="XP_001321827.1">
    <property type="nucleotide sequence ID" value="XM_001321792.1"/>
</dbReference>
<sequence>MSQDLTLKVVVVGESGVGKTCVSLRFLTGEFSGTTTPTIAAGFCNAKLKVGKTNVNLLIWDTAGQEAYRSLTSQYYRDTKIAILMFDLTLPQTMDAINEWHDRICEVNDGRVITVLVGNKSDLPGRKVTAEQGEKLAESIGAIYRETSALTGKGVTEVFEDACEEYLKFNPTSSRLRTKQSVDVAKPDAPKGNCSC</sequence>
<dbReference type="InParanoid" id="A2ECK7"/>
<protein>
    <submittedName>
        <fullName evidence="2">Small GTP-binding protein, putative</fullName>
    </submittedName>
</protein>
<dbReference type="SMART" id="SM00173">
    <property type="entry name" value="RAS"/>
    <property type="match status" value="1"/>
</dbReference>
<dbReference type="SMART" id="SM00174">
    <property type="entry name" value="RHO"/>
    <property type="match status" value="1"/>
</dbReference>
<keyword evidence="1" id="KW-0547">Nucleotide-binding</keyword>
<dbReference type="KEGG" id="tva:4767527"/>
<dbReference type="CDD" id="cd00154">
    <property type="entry name" value="Rab"/>
    <property type="match status" value="1"/>
</dbReference>
<dbReference type="SMART" id="SM00175">
    <property type="entry name" value="RAB"/>
    <property type="match status" value="1"/>
</dbReference>
<dbReference type="VEuPathDB" id="TrichDB:TVAG_056480"/>
<dbReference type="PROSITE" id="PS51421">
    <property type="entry name" value="RAS"/>
    <property type="match status" value="1"/>
</dbReference>
<dbReference type="PANTHER" id="PTHR47978">
    <property type="match status" value="1"/>
</dbReference>
<dbReference type="SMART" id="SM00177">
    <property type="entry name" value="ARF"/>
    <property type="match status" value="1"/>
</dbReference>
<reference evidence="2" key="2">
    <citation type="journal article" date="2007" name="Science">
        <title>Draft genome sequence of the sexually transmitted pathogen Trichomonas vaginalis.</title>
        <authorList>
            <person name="Carlton J.M."/>
            <person name="Hirt R.P."/>
            <person name="Silva J.C."/>
            <person name="Delcher A.L."/>
            <person name="Schatz M."/>
            <person name="Zhao Q."/>
            <person name="Wortman J.R."/>
            <person name="Bidwell S.L."/>
            <person name="Alsmark U.C.M."/>
            <person name="Besteiro S."/>
            <person name="Sicheritz-Ponten T."/>
            <person name="Noel C.J."/>
            <person name="Dacks J.B."/>
            <person name="Foster P.G."/>
            <person name="Simillion C."/>
            <person name="Van de Peer Y."/>
            <person name="Miranda-Saavedra D."/>
            <person name="Barton G.J."/>
            <person name="Westrop G.D."/>
            <person name="Mueller S."/>
            <person name="Dessi D."/>
            <person name="Fiori P.L."/>
            <person name="Ren Q."/>
            <person name="Paulsen I."/>
            <person name="Zhang H."/>
            <person name="Bastida-Corcuera F.D."/>
            <person name="Simoes-Barbosa A."/>
            <person name="Brown M.T."/>
            <person name="Hayes R.D."/>
            <person name="Mukherjee M."/>
            <person name="Okumura C.Y."/>
            <person name="Schneider R."/>
            <person name="Smith A.J."/>
            <person name="Vanacova S."/>
            <person name="Villalvazo M."/>
            <person name="Haas B.J."/>
            <person name="Pertea M."/>
            <person name="Feldblyum T.V."/>
            <person name="Utterback T.R."/>
            <person name="Shu C.L."/>
            <person name="Osoegawa K."/>
            <person name="de Jong P.J."/>
            <person name="Hrdy I."/>
            <person name="Horvathova L."/>
            <person name="Zubacova Z."/>
            <person name="Dolezal P."/>
            <person name="Malik S.B."/>
            <person name="Logsdon J.M. Jr."/>
            <person name="Henze K."/>
            <person name="Gupta A."/>
            <person name="Wang C.C."/>
            <person name="Dunne R.L."/>
            <person name="Upcroft J.A."/>
            <person name="Upcroft P."/>
            <person name="White O."/>
            <person name="Salzberg S.L."/>
            <person name="Tang P."/>
            <person name="Chiu C.-H."/>
            <person name="Lee Y.-S."/>
            <person name="Embley T.M."/>
            <person name="Coombs G.H."/>
            <person name="Mottram J.C."/>
            <person name="Tachezy J."/>
            <person name="Fraser-Liggett C.M."/>
            <person name="Johnson P.J."/>
        </authorList>
    </citation>
    <scope>NUCLEOTIDE SEQUENCE [LARGE SCALE GENOMIC DNA]</scope>
    <source>
        <strain evidence="2">G3</strain>
    </source>
</reference>
<dbReference type="OMA" id="QYTGTEK"/>
<dbReference type="Gene3D" id="3.40.50.300">
    <property type="entry name" value="P-loop containing nucleotide triphosphate hydrolases"/>
    <property type="match status" value="1"/>
</dbReference>
<evidence type="ECO:0000256" key="1">
    <source>
        <dbReference type="ARBA" id="ARBA00022741"/>
    </source>
</evidence>
<dbReference type="SUPFAM" id="SSF52540">
    <property type="entry name" value="P-loop containing nucleoside triphosphate hydrolases"/>
    <property type="match status" value="1"/>
</dbReference>
<dbReference type="PRINTS" id="PR00449">
    <property type="entry name" value="RASTRNSFRMNG"/>
</dbReference>
<dbReference type="VEuPathDB" id="TrichDB:TVAGG3_0881950"/>
<dbReference type="Pfam" id="PF00071">
    <property type="entry name" value="Ras"/>
    <property type="match status" value="1"/>
</dbReference>
<keyword evidence="3" id="KW-1185">Reference proteome</keyword>
<dbReference type="STRING" id="5722.A2ECK7"/>
<proteinExistence type="predicted"/>
<dbReference type="InterPro" id="IPR001806">
    <property type="entry name" value="Small_GTPase"/>
</dbReference>
<name>A2ECK7_TRIV3</name>